<evidence type="ECO:0000256" key="7">
    <source>
        <dbReference type="ARBA" id="ARBA00023027"/>
    </source>
</evidence>
<evidence type="ECO:0000256" key="1">
    <source>
        <dbReference type="ARBA" id="ARBA00000083"/>
    </source>
</evidence>
<keyword evidence="14" id="KW-1185">Reference proteome</keyword>
<dbReference type="SUPFAM" id="SSF51735">
    <property type="entry name" value="NAD(P)-binding Rossmann-fold domains"/>
    <property type="match status" value="1"/>
</dbReference>
<name>A0ABS2WFW9_9BACL</name>
<sequence>MAILVTGGAGYIGSHTVSELLDHGEEVIVLDNLEKGHREAVLAPTFIHGDVRDRDLLDRIFRRYDVEAVVHFAAYSLVGDSMKDPLAYYDNNVAAAQILLTKMIEHGVKRIVFSSTAATYGEPRQIPIQETDPTEPTNAYGETKLAIEKMMGWCEQAYGLRFVSLRYFNAAGAHPDGHIGEDHDPETHLIPIVLQVALGQREALSIFGDDYPTEDGTCIRDYVHVMDLAQAHRLALKRLRDTGKSGIYNLGSGTGFSVKQVVERAREITGHPIPARMAARRAGDPAVLIASSHKAREELGWRPQYEDLDTMIATAWAWHRSHPNGYRKEEIRG</sequence>
<evidence type="ECO:0000256" key="5">
    <source>
        <dbReference type="ARBA" id="ARBA00013189"/>
    </source>
</evidence>
<dbReference type="InterPro" id="IPR005886">
    <property type="entry name" value="UDP_G4E"/>
</dbReference>
<comment type="subunit">
    <text evidence="11">Homodimer.</text>
</comment>
<evidence type="ECO:0000256" key="10">
    <source>
        <dbReference type="ARBA" id="ARBA00023277"/>
    </source>
</evidence>
<dbReference type="EC" id="5.1.3.2" evidence="5 11"/>
<keyword evidence="10 11" id="KW-0119">Carbohydrate metabolism</keyword>
<evidence type="ECO:0000256" key="8">
    <source>
        <dbReference type="ARBA" id="ARBA00023144"/>
    </source>
</evidence>
<dbReference type="PANTHER" id="PTHR43725">
    <property type="entry name" value="UDP-GLUCOSE 4-EPIMERASE"/>
    <property type="match status" value="1"/>
</dbReference>
<dbReference type="CDD" id="cd05247">
    <property type="entry name" value="UDP_G4E_1_SDR_e"/>
    <property type="match status" value="1"/>
</dbReference>
<evidence type="ECO:0000256" key="3">
    <source>
        <dbReference type="ARBA" id="ARBA00004947"/>
    </source>
</evidence>
<dbReference type="NCBIfam" id="TIGR01179">
    <property type="entry name" value="galE"/>
    <property type="match status" value="1"/>
</dbReference>
<evidence type="ECO:0000313" key="14">
    <source>
        <dbReference type="Proteomes" id="UP001177120"/>
    </source>
</evidence>
<feature type="domain" description="NAD-dependent epimerase/dehydratase" evidence="12">
    <location>
        <begin position="3"/>
        <end position="251"/>
    </location>
</feature>
<dbReference type="Gene3D" id="3.90.25.10">
    <property type="entry name" value="UDP-galactose 4-epimerase, domain 1"/>
    <property type="match status" value="1"/>
</dbReference>
<gene>
    <name evidence="13" type="primary">galE</name>
    <name evidence="13" type="ORF">JQC72_02110</name>
</gene>
<protein>
    <recommendedName>
        <fullName evidence="6 11">UDP-glucose 4-epimerase</fullName>
        <ecNumber evidence="5 11">5.1.3.2</ecNumber>
    </recommendedName>
</protein>
<dbReference type="EMBL" id="JAFHAP010000004">
    <property type="protein sequence ID" value="MBN2908315.1"/>
    <property type="molecule type" value="Genomic_DNA"/>
</dbReference>
<comment type="catalytic activity">
    <reaction evidence="1 11">
        <text>UDP-alpha-D-glucose = UDP-alpha-D-galactose</text>
        <dbReference type="Rhea" id="RHEA:22168"/>
        <dbReference type="ChEBI" id="CHEBI:58885"/>
        <dbReference type="ChEBI" id="CHEBI:66914"/>
        <dbReference type="EC" id="5.1.3.2"/>
    </reaction>
</comment>
<comment type="cofactor">
    <cofactor evidence="2 11">
        <name>NAD(+)</name>
        <dbReference type="ChEBI" id="CHEBI:57540"/>
    </cofactor>
</comment>
<dbReference type="InterPro" id="IPR001509">
    <property type="entry name" value="Epimerase_deHydtase"/>
</dbReference>
<dbReference type="Gene3D" id="3.40.50.720">
    <property type="entry name" value="NAD(P)-binding Rossmann-like Domain"/>
    <property type="match status" value="1"/>
</dbReference>
<organism evidence="13 14">
    <name type="scientific">Polycladomyces zharkentensis</name>
    <dbReference type="NCBI Taxonomy" id="2807616"/>
    <lineage>
        <taxon>Bacteria</taxon>
        <taxon>Bacillati</taxon>
        <taxon>Bacillota</taxon>
        <taxon>Bacilli</taxon>
        <taxon>Bacillales</taxon>
        <taxon>Thermoactinomycetaceae</taxon>
        <taxon>Polycladomyces</taxon>
    </lineage>
</organism>
<keyword evidence="8" id="KW-0299">Galactose metabolism</keyword>
<dbReference type="RefSeq" id="WP_205492473.1">
    <property type="nucleotide sequence ID" value="NZ_JAFHAP010000004.1"/>
</dbReference>
<dbReference type="GO" id="GO:0003978">
    <property type="term" value="F:UDP-glucose 4-epimerase activity"/>
    <property type="evidence" value="ECO:0007669"/>
    <property type="project" value="UniProtKB-EC"/>
</dbReference>
<evidence type="ECO:0000256" key="4">
    <source>
        <dbReference type="ARBA" id="ARBA00007637"/>
    </source>
</evidence>
<proteinExistence type="inferred from homology"/>
<reference evidence="13" key="1">
    <citation type="journal article" date="2024" name="Int. J. Syst. Evol. Microbiol.">
        <title>Polycladomyces zharkentensis sp. nov., a novel thermophilic cellulose- and starch-degrading member of the Bacillota from a geothermal aquifer in Kazakhstan.</title>
        <authorList>
            <person name="Mashzhan A."/>
            <person name="Kistaubayeva A."/>
            <person name="Javier-Lopez R."/>
            <person name="Bissenova U."/>
            <person name="Bissenbay A."/>
            <person name="Birkeland N.K."/>
        </authorList>
    </citation>
    <scope>NUCLEOTIDE SEQUENCE</scope>
    <source>
        <strain evidence="13">ZKZ2T</strain>
    </source>
</reference>
<keyword evidence="9 11" id="KW-0413">Isomerase</keyword>
<evidence type="ECO:0000256" key="2">
    <source>
        <dbReference type="ARBA" id="ARBA00001911"/>
    </source>
</evidence>
<dbReference type="InterPro" id="IPR036291">
    <property type="entry name" value="NAD(P)-bd_dom_sf"/>
</dbReference>
<evidence type="ECO:0000259" key="12">
    <source>
        <dbReference type="Pfam" id="PF01370"/>
    </source>
</evidence>
<dbReference type="Proteomes" id="UP001177120">
    <property type="component" value="Unassembled WGS sequence"/>
</dbReference>
<evidence type="ECO:0000256" key="6">
    <source>
        <dbReference type="ARBA" id="ARBA00018569"/>
    </source>
</evidence>
<evidence type="ECO:0000256" key="9">
    <source>
        <dbReference type="ARBA" id="ARBA00023235"/>
    </source>
</evidence>
<dbReference type="PANTHER" id="PTHR43725:SF53">
    <property type="entry name" value="UDP-ARABINOSE 4-EPIMERASE 1"/>
    <property type="match status" value="1"/>
</dbReference>
<dbReference type="Pfam" id="PF01370">
    <property type="entry name" value="Epimerase"/>
    <property type="match status" value="1"/>
</dbReference>
<evidence type="ECO:0000256" key="11">
    <source>
        <dbReference type="RuleBase" id="RU366046"/>
    </source>
</evidence>
<accession>A0ABS2WFW9</accession>
<comment type="pathway">
    <text evidence="3 11">Carbohydrate metabolism; galactose metabolism.</text>
</comment>
<comment type="similarity">
    <text evidence="4 11">Belongs to the NAD(P)-dependent epimerase/dehydratase family.</text>
</comment>
<keyword evidence="7 11" id="KW-0520">NAD</keyword>
<comment type="caution">
    <text evidence="13">The sequence shown here is derived from an EMBL/GenBank/DDBJ whole genome shotgun (WGS) entry which is preliminary data.</text>
</comment>
<evidence type="ECO:0000313" key="13">
    <source>
        <dbReference type="EMBL" id="MBN2908315.1"/>
    </source>
</evidence>